<dbReference type="SUPFAM" id="SSF53807">
    <property type="entry name" value="Helical backbone' metal receptor"/>
    <property type="match status" value="1"/>
</dbReference>
<dbReference type="Pfam" id="PF01497">
    <property type="entry name" value="Peripla_BP_2"/>
    <property type="match status" value="1"/>
</dbReference>
<evidence type="ECO:0000259" key="2">
    <source>
        <dbReference type="PROSITE" id="PS50983"/>
    </source>
</evidence>
<organism evidence="3 4">
    <name type="scientific">Acaryochloris marina (strain MBIC 11017)</name>
    <dbReference type="NCBI Taxonomy" id="329726"/>
    <lineage>
        <taxon>Bacteria</taxon>
        <taxon>Bacillati</taxon>
        <taxon>Cyanobacteriota</taxon>
        <taxon>Cyanophyceae</taxon>
        <taxon>Acaryochloridales</taxon>
        <taxon>Acaryochloridaceae</taxon>
        <taxon>Acaryochloris</taxon>
    </lineage>
</organism>
<dbReference type="Proteomes" id="UP000000268">
    <property type="component" value="Plasmid pREB2"/>
</dbReference>
<geneLocation type="plasmid" evidence="3 4">
    <name>pREB2</name>
</geneLocation>
<dbReference type="PANTHER" id="PTHR30535">
    <property type="entry name" value="VITAMIN B12-BINDING PROTEIN"/>
    <property type="match status" value="1"/>
</dbReference>
<protein>
    <submittedName>
        <fullName evidence="3">Fe3+ ABC transporter, periplasmic iron-binding protein, putative</fullName>
    </submittedName>
</protein>
<reference evidence="3 4" key="1">
    <citation type="journal article" date="2008" name="Proc. Natl. Acad. Sci. U.S.A.">
        <title>Niche adaptation and genome expansion in the chlorophyll d-producing cyanobacterium Acaryochloris marina.</title>
        <authorList>
            <person name="Swingley W.D."/>
            <person name="Chen M."/>
            <person name="Cheung P.C."/>
            <person name="Conrad A.L."/>
            <person name="Dejesa L.C."/>
            <person name="Hao J."/>
            <person name="Honchak B.M."/>
            <person name="Karbach L.E."/>
            <person name="Kurdoglu A."/>
            <person name="Lahiri S."/>
            <person name="Mastrian S.D."/>
            <person name="Miyashita H."/>
            <person name="Page L."/>
            <person name="Ramakrishna P."/>
            <person name="Satoh S."/>
            <person name="Sattley W.M."/>
            <person name="Shimada Y."/>
            <person name="Taylor H.L."/>
            <person name="Tomo T."/>
            <person name="Tsuchiya T."/>
            <person name="Wang Z.T."/>
            <person name="Raymond J."/>
            <person name="Mimuro M."/>
            <person name="Blankenship R.E."/>
            <person name="Touchman J.W."/>
        </authorList>
    </citation>
    <scope>NUCLEOTIDE SEQUENCE [LARGE SCALE GENOMIC DNA]</scope>
    <source>
        <strain evidence="4">MBIC 11017</strain>
        <plasmid evidence="4">Plasmid pREB2</plasmid>
    </source>
</reference>
<dbReference type="InterPro" id="IPR002491">
    <property type="entry name" value="ABC_transptr_periplasmic_BD"/>
</dbReference>
<sequence>MKEPKASISDYATSGWIRLLKVTAGLAVVGFLGGVGCQPTQSPSALKSDSSPTSADQCPVAYDPTQDYFPNKVQSDYAVGFSVEYHRHYKIVTVQNPWKGANQTFQYLLVQCGTPKPPGFEDLPMVEVPISSLVVLSTTYLPHLELLGQLDTLVGVSQFKQVNSLKVRAKIDRGELVEFNSGNTLDVERLLVTAPDLVMTYGTGNPDTDSHPRLVKAGLPVALVGEYMEESPLGQAEWLKYTALFFNQEAQAEQVFSDIAQEYQSMVQLAQSVAQRPTVFTGFSHNGTWYMPGGKSYVSQLLQDAGANYLWSESDARGSLPLDFEAVFNRAVKAEFWVNVSQDWRSRQDAISTDARYGQLSAVQADRVFNNTARVNAAGGNDYWESGVVNPHKVLADLIKIFHPELLPNHQLIYYQKLDS</sequence>
<dbReference type="CDD" id="cd01141">
    <property type="entry name" value="TroA_d"/>
    <property type="match status" value="1"/>
</dbReference>
<comment type="similarity">
    <text evidence="1">Belongs to the bacterial solute-binding protein 8 family.</text>
</comment>
<dbReference type="HOGENOM" id="CLU_025776_1_0_3"/>
<dbReference type="GO" id="GO:0071281">
    <property type="term" value="P:cellular response to iron ion"/>
    <property type="evidence" value="ECO:0007669"/>
    <property type="project" value="TreeGrafter"/>
</dbReference>
<feature type="domain" description="Fe/B12 periplasmic-binding" evidence="2">
    <location>
        <begin position="132"/>
        <end position="406"/>
    </location>
</feature>
<dbReference type="KEGG" id="amr:AM1_B0125"/>
<dbReference type="Gene3D" id="3.40.50.1980">
    <property type="entry name" value="Nitrogenase molybdenum iron protein domain"/>
    <property type="match status" value="2"/>
</dbReference>
<dbReference type="AlphaFoldDB" id="A8ZM81"/>
<dbReference type="InterPro" id="IPR050902">
    <property type="entry name" value="ABC_Transporter_SBP"/>
</dbReference>
<evidence type="ECO:0000313" key="4">
    <source>
        <dbReference type="Proteomes" id="UP000000268"/>
    </source>
</evidence>
<evidence type="ECO:0000313" key="3">
    <source>
        <dbReference type="EMBL" id="ABW31850.1"/>
    </source>
</evidence>
<dbReference type="EMBL" id="CP000839">
    <property type="protein sequence ID" value="ABW31850.1"/>
    <property type="molecule type" value="Genomic_DNA"/>
</dbReference>
<name>A8ZM81_ACAM1</name>
<dbReference type="PANTHER" id="PTHR30535:SF34">
    <property type="entry name" value="MOLYBDATE-BINDING PROTEIN MOLA"/>
    <property type="match status" value="1"/>
</dbReference>
<evidence type="ECO:0000256" key="1">
    <source>
        <dbReference type="ARBA" id="ARBA00008814"/>
    </source>
</evidence>
<dbReference type="PROSITE" id="PS50983">
    <property type="entry name" value="FE_B12_PBP"/>
    <property type="match status" value="1"/>
</dbReference>
<accession>A8ZM81</accession>
<keyword evidence="4" id="KW-1185">Reference proteome</keyword>
<proteinExistence type="inferred from homology"/>
<keyword evidence="3" id="KW-0614">Plasmid</keyword>
<dbReference type="OrthoDB" id="9812528at2"/>
<gene>
    <name evidence="3" type="ordered locus">AM1_B0125</name>
</gene>